<evidence type="ECO:0000313" key="2">
    <source>
        <dbReference type="Proteomes" id="UP000191240"/>
    </source>
</evidence>
<dbReference type="AlphaFoldDB" id="A0A1M6G4A4"/>
<dbReference type="EMBL" id="FQYW01000026">
    <property type="protein sequence ID" value="SHJ04753.1"/>
    <property type="molecule type" value="Genomic_DNA"/>
</dbReference>
<evidence type="ECO:0008006" key="3">
    <source>
        <dbReference type="Google" id="ProtNLM"/>
    </source>
</evidence>
<protein>
    <recommendedName>
        <fullName evidence="3">RiboL-PSP-HEPN domain-containing protein</fullName>
    </recommendedName>
</protein>
<dbReference type="Proteomes" id="UP000191240">
    <property type="component" value="Unassembled WGS sequence"/>
</dbReference>
<evidence type="ECO:0000313" key="1">
    <source>
        <dbReference type="EMBL" id="SHJ04753.1"/>
    </source>
</evidence>
<dbReference type="OrthoDB" id="7068215at2"/>
<reference evidence="1 2" key="1">
    <citation type="submission" date="2016-11" db="EMBL/GenBank/DDBJ databases">
        <authorList>
            <person name="Jaros S."/>
            <person name="Januszkiewicz K."/>
            <person name="Wedrychowicz H."/>
        </authorList>
    </citation>
    <scope>NUCLEOTIDE SEQUENCE [LARGE SCALE GENOMIC DNA]</scope>
    <source>
        <strain evidence="1 2">DSM 3074</strain>
    </source>
</reference>
<proteinExistence type="predicted"/>
<organism evidence="1 2">
    <name type="scientific">Anaerovibrio lipolyticus DSM 3074</name>
    <dbReference type="NCBI Taxonomy" id="1120997"/>
    <lineage>
        <taxon>Bacteria</taxon>
        <taxon>Bacillati</taxon>
        <taxon>Bacillota</taxon>
        <taxon>Negativicutes</taxon>
        <taxon>Selenomonadales</taxon>
        <taxon>Selenomonadaceae</taxon>
        <taxon>Anaerovibrio</taxon>
    </lineage>
</organism>
<accession>A0A1M6G4A4</accession>
<gene>
    <name evidence="1" type="ORF">SAMN02745671_02515</name>
</gene>
<dbReference type="RefSeq" id="WP_080326251.1">
    <property type="nucleotide sequence ID" value="NZ_FQYW01000026.1"/>
</dbReference>
<name>A0A1M6G4A4_9FIRM</name>
<sequence length="249" mass="28523">MSANISKEALIFQNRIISFKEDLELIDVICNANKNGDFLVTKDALFRYVAPRHTELQKRRPVKNSREIVIKHLRKTVYSSYIKDLYEELTAYLKSIIYQGALISKESGAAHRLLGEHKIQVAAHDILQFSTLKELIMKIAEDIIQKLEAERSTAELIKKVCNKLGLKLPGDVIENALPFLEIRHILVHADGKVNKDFNEKYPDFKKDSKGRINLNYDLIMEATEKVTRLVNEIDKEALGKNILKPNTPK</sequence>